<evidence type="ECO:0000313" key="1">
    <source>
        <dbReference type="EMBL" id="KUJ09804.1"/>
    </source>
</evidence>
<protein>
    <submittedName>
        <fullName evidence="1">Uncharacterized protein</fullName>
    </submittedName>
</protein>
<sequence>MSQALSPDPRVEGKLEYDREAIIATVTDFYKHMIKLPHIEPSDLLYPPPEGWPSITESNFAPLKRSEEVIELLRHLPYLKTSPGQVRGQESIVAWDTKPIDYREEKFQPDRIEEGVKMITQSKDKFPAWVVPLTRGVDLYGIWLMFDTTDGTATEYQGWCLPNEQDYAVDDPRHWRDKCEGRTMRLRDFFAEWQHRFMTLEWICLPTDRWQLWWE</sequence>
<gene>
    <name evidence="1" type="ORF">LY89DRAFT_788055</name>
</gene>
<dbReference type="EMBL" id="KQ947431">
    <property type="protein sequence ID" value="KUJ09804.1"/>
    <property type="molecule type" value="Genomic_DNA"/>
</dbReference>
<organism evidence="1 2">
    <name type="scientific">Mollisia scopiformis</name>
    <name type="common">Conifer needle endophyte fungus</name>
    <name type="synonym">Phialocephala scopiformis</name>
    <dbReference type="NCBI Taxonomy" id="149040"/>
    <lineage>
        <taxon>Eukaryota</taxon>
        <taxon>Fungi</taxon>
        <taxon>Dikarya</taxon>
        <taxon>Ascomycota</taxon>
        <taxon>Pezizomycotina</taxon>
        <taxon>Leotiomycetes</taxon>
        <taxon>Helotiales</taxon>
        <taxon>Mollisiaceae</taxon>
        <taxon>Mollisia</taxon>
    </lineage>
</organism>
<name>A0A132BD82_MOLSC</name>
<dbReference type="RefSeq" id="XP_018064159.1">
    <property type="nucleotide sequence ID" value="XM_018223131.1"/>
</dbReference>
<accession>A0A132BD82</accession>
<keyword evidence="2" id="KW-1185">Reference proteome</keyword>
<feature type="non-terminal residue" evidence="1">
    <location>
        <position position="215"/>
    </location>
</feature>
<reference evidence="1 2" key="1">
    <citation type="submission" date="2015-10" db="EMBL/GenBank/DDBJ databases">
        <title>Full genome of DAOMC 229536 Phialocephala scopiformis, a fungal endophyte of spruce producing the potent anti-insectan compound rugulosin.</title>
        <authorList>
            <consortium name="DOE Joint Genome Institute"/>
            <person name="Walker A.K."/>
            <person name="Frasz S.L."/>
            <person name="Seifert K.A."/>
            <person name="Miller J.D."/>
            <person name="Mondo S.J."/>
            <person name="Labutti K."/>
            <person name="Lipzen A."/>
            <person name="Dockter R."/>
            <person name="Kennedy M."/>
            <person name="Grigoriev I.V."/>
            <person name="Spatafora J.W."/>
        </authorList>
    </citation>
    <scope>NUCLEOTIDE SEQUENCE [LARGE SCALE GENOMIC DNA]</scope>
    <source>
        <strain evidence="1 2">CBS 120377</strain>
    </source>
</reference>
<dbReference type="AlphaFoldDB" id="A0A132BD82"/>
<dbReference type="OrthoDB" id="5343383at2759"/>
<evidence type="ECO:0000313" key="2">
    <source>
        <dbReference type="Proteomes" id="UP000070700"/>
    </source>
</evidence>
<dbReference type="GeneID" id="28832857"/>
<dbReference type="InParanoid" id="A0A132BD82"/>
<dbReference type="Proteomes" id="UP000070700">
    <property type="component" value="Unassembled WGS sequence"/>
</dbReference>
<proteinExistence type="predicted"/>
<dbReference type="KEGG" id="psco:LY89DRAFT_788055"/>